<evidence type="ECO:0000313" key="6">
    <source>
        <dbReference type="EMBL" id="GAA6196476.1"/>
    </source>
</evidence>
<reference evidence="6 7" key="1">
    <citation type="submission" date="2024-04" db="EMBL/GenBank/DDBJ databases">
        <title>Draft genome sequence of Pseudophaeobacter arcticus NBRC 116598.</title>
        <authorList>
            <person name="Miyakawa T."/>
            <person name="Kusuya Y."/>
            <person name="Miura T."/>
        </authorList>
    </citation>
    <scope>NUCLEOTIDE SEQUENCE [LARGE SCALE GENOMIC DNA]</scope>
    <source>
        <strain evidence="6 7">SU-CL00105</strain>
    </source>
</reference>
<comment type="caution">
    <text evidence="6">The sequence shown here is derived from an EMBL/GenBank/DDBJ whole genome shotgun (WGS) entry which is preliminary data.</text>
</comment>
<dbReference type="SUPFAM" id="SSF101790">
    <property type="entry name" value="Aminomethyltransferase beta-barrel domain"/>
    <property type="match status" value="1"/>
</dbReference>
<dbReference type="Gene3D" id="3.30.1360.120">
    <property type="entry name" value="Probable tRNA modification gtpase trme, domain 1"/>
    <property type="match status" value="1"/>
</dbReference>
<dbReference type="Proteomes" id="UP001441944">
    <property type="component" value="Unassembled WGS sequence"/>
</dbReference>
<dbReference type="InterPro" id="IPR028896">
    <property type="entry name" value="GcvT/YgfZ/DmdA"/>
</dbReference>
<dbReference type="PIRSF" id="PIRSF037980">
    <property type="entry name" value="SoxA"/>
    <property type="match status" value="1"/>
</dbReference>
<dbReference type="InterPro" id="IPR027266">
    <property type="entry name" value="TrmE/GcvT-like"/>
</dbReference>
<evidence type="ECO:0000256" key="2">
    <source>
        <dbReference type="ARBA" id="ARBA00023002"/>
    </source>
</evidence>
<dbReference type="InterPro" id="IPR042204">
    <property type="entry name" value="2Fe-2S-bd_N"/>
</dbReference>
<dbReference type="PRINTS" id="PR00368">
    <property type="entry name" value="FADPNR"/>
</dbReference>
<keyword evidence="7" id="KW-1185">Reference proteome</keyword>
<dbReference type="InterPro" id="IPR013977">
    <property type="entry name" value="GcvT_C"/>
</dbReference>
<dbReference type="Gene3D" id="3.10.20.440">
    <property type="entry name" value="2Fe-2S iron-sulphur cluster binding domain, sarcosine oxidase, alpha subunit, N-terminal domain"/>
    <property type="match status" value="1"/>
</dbReference>
<evidence type="ECO:0000256" key="1">
    <source>
        <dbReference type="ARBA" id="ARBA00008609"/>
    </source>
</evidence>
<evidence type="ECO:0000259" key="4">
    <source>
        <dbReference type="Pfam" id="PF08669"/>
    </source>
</evidence>
<dbReference type="PANTHER" id="PTHR43757">
    <property type="entry name" value="AMINOMETHYLTRANSFERASE"/>
    <property type="match status" value="1"/>
</dbReference>
<evidence type="ECO:0000259" key="3">
    <source>
        <dbReference type="Pfam" id="PF01571"/>
    </source>
</evidence>
<accession>A0ABQ0AKT4</accession>
<sequence length="981" mass="106162">MRIAGKGFSAEGKTVNFTFNGRHLMGLEGDTLASALLANDIHLVGRSFKYHRPRGILTAGSEEPNALVTLGHGPGQDPNIRATTQELYEGLEARSQNCWPSVEHDILAVNNLAAPFFGAGFYYKTFMWPAAFWEKLYEPMIRRAAGLGALSGEADPDCYEKAYAFCDLLVVGSGPAGLMAGLTAGRAGADVLLLEEDSRLGGRLLVEQEEIDGQPAGVWLQEVLAELGAMPNVRLMARTTVTGAYDQGTYGALERVSQHEMRRHSLKECHRPRECFWRIAAKHCVLAAGAIERPVAFRNNDRPGVMMASGVRAYLNRWGVAPGERVTLFANNDDAHRTARDLAQAGVHVAAVIDSRHDAPDSDLYPVMKGAQICNTSGGRRLESITVRSVRGEERIQTDCLAMSGGWNPSVHLTCHLNARPVWRREVLAFVPAPGAVPGLRAVGACNGTFSTQGALNEGAEAAGQVLDALGVPGARADVPVAEDAAYQIAPLWAVPGKGRAWLDFQNDVTVKDVTQAAGENFRSVEHMKRYTTQGMATDQGKNSNVAALAVLADVTGRSIPETGTTTFRPPFVPISIGAMGAGAADQGFKPKRFLTSHGASEERGASQLEVGLWYRAAYFPKQGESNWRQSCDREAMWVRRAVGVCDVSTLGKIDIQGPDAAKLLDFVYTNTFSTLKQGRVRYGLMLREDGFVMDDGTCARLGETHYVMTTTTAAAGEVMAHLEFIAQVLRPQWDVRFTSVTEHWAQFAVAGPKSRELLNGLLDTPIDGDSWPFMACGEVSVMGVKGRLFRISFSGEEAYELALPAGYGDSLFRTLLSRAEALGGGAYGMEALNVLRIEKGFITHAEINGTVTAHDLGLAGMLSKKKDFIGKAMAHRPGLVDADRMQMIGLKPLGAVKELSAGAHLFTPEDPVERVHDQGYVTSAGFSPELGHMIALGFLKRGASRIGDEIRLVDHMRGIDTLCEVVEPVFYDPEGERTRG</sequence>
<feature type="domain" description="Aminomethyltransferase C-terminal" evidence="4">
    <location>
        <begin position="918"/>
        <end position="973"/>
    </location>
</feature>
<dbReference type="EMBL" id="BAABWU010000006">
    <property type="protein sequence ID" value="GAA6196476.1"/>
    <property type="molecule type" value="Genomic_DNA"/>
</dbReference>
<evidence type="ECO:0000313" key="7">
    <source>
        <dbReference type="Proteomes" id="UP001441944"/>
    </source>
</evidence>
<comment type="similarity">
    <text evidence="1">Belongs to the GcvT family.</text>
</comment>
<protein>
    <submittedName>
        <fullName evidence="6">Sarcosine oxidase subunit alpha</fullName>
    </submittedName>
</protein>
<dbReference type="Pfam" id="PF17806">
    <property type="entry name" value="SO_alpha_A3"/>
    <property type="match status" value="1"/>
</dbReference>
<name>A0ABQ0AKT4_9RHOB</name>
<dbReference type="PRINTS" id="PR00469">
    <property type="entry name" value="PNDRDTASEII"/>
</dbReference>
<gene>
    <name evidence="6" type="ORF">NBRC116598_19200</name>
</gene>
<dbReference type="InterPro" id="IPR006277">
    <property type="entry name" value="Sarcosine_oxidase_asu"/>
</dbReference>
<dbReference type="NCBIfam" id="TIGR01372">
    <property type="entry name" value="soxA"/>
    <property type="match status" value="1"/>
</dbReference>
<dbReference type="InterPro" id="IPR029043">
    <property type="entry name" value="GcvT/YgfZ_C"/>
</dbReference>
<dbReference type="SUPFAM" id="SSF51905">
    <property type="entry name" value="FAD/NAD(P)-binding domain"/>
    <property type="match status" value="1"/>
</dbReference>
<dbReference type="Pfam" id="PF08669">
    <property type="entry name" value="GCV_T_C"/>
    <property type="match status" value="1"/>
</dbReference>
<dbReference type="InterPro" id="IPR041117">
    <property type="entry name" value="SoxA_A3"/>
</dbReference>
<feature type="domain" description="GCVT N-terminal" evidence="3">
    <location>
        <begin position="598"/>
        <end position="867"/>
    </location>
</feature>
<dbReference type="Pfam" id="PF01571">
    <property type="entry name" value="GCV_T"/>
    <property type="match status" value="1"/>
</dbReference>
<proteinExistence type="inferred from homology"/>
<dbReference type="PANTHER" id="PTHR43757:SF2">
    <property type="entry name" value="AMINOMETHYLTRANSFERASE, MITOCHONDRIAL"/>
    <property type="match status" value="1"/>
</dbReference>
<dbReference type="SUPFAM" id="SSF103025">
    <property type="entry name" value="Folate-binding domain"/>
    <property type="match status" value="1"/>
</dbReference>
<dbReference type="Pfam" id="PF13510">
    <property type="entry name" value="Fer2_4"/>
    <property type="match status" value="1"/>
</dbReference>
<dbReference type="RefSeq" id="WP_353399336.1">
    <property type="nucleotide sequence ID" value="NZ_BAABWU010000006.1"/>
</dbReference>
<dbReference type="InterPro" id="IPR036188">
    <property type="entry name" value="FAD/NAD-bd_sf"/>
</dbReference>
<keyword evidence="2" id="KW-0560">Oxidoreductase</keyword>
<dbReference type="InterPro" id="IPR006222">
    <property type="entry name" value="GCVT_N"/>
</dbReference>
<feature type="domain" description="SoxA A3" evidence="5">
    <location>
        <begin position="498"/>
        <end position="583"/>
    </location>
</feature>
<organism evidence="6 7">
    <name type="scientific">Pseudophaeobacter arcticus</name>
    <dbReference type="NCBI Taxonomy" id="385492"/>
    <lineage>
        <taxon>Bacteria</taxon>
        <taxon>Pseudomonadati</taxon>
        <taxon>Pseudomonadota</taxon>
        <taxon>Alphaproteobacteria</taxon>
        <taxon>Rhodobacterales</taxon>
        <taxon>Paracoccaceae</taxon>
        <taxon>Pseudophaeobacter</taxon>
    </lineage>
</organism>
<evidence type="ECO:0000259" key="5">
    <source>
        <dbReference type="Pfam" id="PF17806"/>
    </source>
</evidence>
<dbReference type="Gene3D" id="3.50.50.60">
    <property type="entry name" value="FAD/NAD(P)-binding domain"/>
    <property type="match status" value="1"/>
</dbReference>
<dbReference type="Pfam" id="PF12831">
    <property type="entry name" value="FAD_oxidored"/>
    <property type="match status" value="1"/>
</dbReference>